<evidence type="ECO:0000313" key="1">
    <source>
        <dbReference type="EMBL" id="PIU37548.1"/>
    </source>
</evidence>
<organism evidence="1 2">
    <name type="scientific">Candidatus Roizmanbacteria bacterium CG07_land_8_20_14_0_80_34_15</name>
    <dbReference type="NCBI Taxonomy" id="1974849"/>
    <lineage>
        <taxon>Bacteria</taxon>
        <taxon>Candidatus Roizmaniibacteriota</taxon>
    </lineage>
</organism>
<sequence length="127" mass="15756">MEKFTKFARIAEIEFSDIILSTHLLDLKLRIYFKDKSYLDFFYTTHLRIQRFSIHWERNHVDKTIYRLDNTPDTKWKRVQTFPFHFHDGKYDKVKQTPFFIKDDFKLEEIFRDFLKFARKIIVPKNV</sequence>
<gene>
    <name evidence="1" type="ORF">COT02_00295</name>
</gene>
<accession>A0A2M6YVL2</accession>
<dbReference type="InterPro" id="IPR045397">
    <property type="entry name" value="TumE-like"/>
</dbReference>
<dbReference type="Pfam" id="PF20126">
    <property type="entry name" value="TumE"/>
    <property type="match status" value="1"/>
</dbReference>
<dbReference type="Proteomes" id="UP000230184">
    <property type="component" value="Unassembled WGS sequence"/>
</dbReference>
<name>A0A2M6YVL2_9BACT</name>
<dbReference type="AlphaFoldDB" id="A0A2M6YVL2"/>
<proteinExistence type="predicted"/>
<comment type="caution">
    <text evidence="1">The sequence shown here is derived from an EMBL/GenBank/DDBJ whole genome shotgun (WGS) entry which is preliminary data.</text>
</comment>
<evidence type="ECO:0000313" key="2">
    <source>
        <dbReference type="Proteomes" id="UP000230184"/>
    </source>
</evidence>
<reference evidence="2" key="1">
    <citation type="submission" date="2017-09" db="EMBL/GenBank/DDBJ databases">
        <title>Depth-based differentiation of microbial function through sediment-hosted aquifers and enrichment of novel symbionts in the deep terrestrial subsurface.</title>
        <authorList>
            <person name="Probst A.J."/>
            <person name="Ladd B."/>
            <person name="Jarett J.K."/>
            <person name="Geller-Mcgrath D.E."/>
            <person name="Sieber C.M.K."/>
            <person name="Emerson J.B."/>
            <person name="Anantharaman K."/>
            <person name="Thomas B.C."/>
            <person name="Malmstrom R."/>
            <person name="Stieglmeier M."/>
            <person name="Klingl A."/>
            <person name="Woyke T."/>
            <person name="Ryan C.M."/>
            <person name="Banfield J.F."/>
        </authorList>
    </citation>
    <scope>NUCLEOTIDE SEQUENCE [LARGE SCALE GENOMIC DNA]</scope>
</reference>
<protein>
    <submittedName>
        <fullName evidence="1">Uncharacterized protein</fullName>
    </submittedName>
</protein>
<dbReference type="EMBL" id="PEWY01000009">
    <property type="protein sequence ID" value="PIU37548.1"/>
    <property type="molecule type" value="Genomic_DNA"/>
</dbReference>